<keyword evidence="5 10" id="KW-0812">Transmembrane</keyword>
<comment type="subcellular location">
    <subcellularLocation>
        <location evidence="9">Plastid thylakoid membrane</location>
        <topology evidence="9">Multi-pass membrane protein</topology>
    </subcellularLocation>
    <subcellularLocation>
        <location evidence="10">Plastid</location>
        <location evidence="10">Chloroplast thylakoid membrane</location>
        <topology evidence="10">Multi-pass membrane protein</topology>
    </subcellularLocation>
</comment>
<dbReference type="InterPro" id="IPR003359">
    <property type="entry name" value="PSI_Ycf4_assembly"/>
</dbReference>
<dbReference type="HAMAP" id="MF_00437">
    <property type="entry name" value="Ycf4"/>
    <property type="match status" value="1"/>
</dbReference>
<proteinExistence type="inferred from homology"/>
<gene>
    <name evidence="10 11" type="primary">ycf4</name>
</gene>
<evidence type="ECO:0000256" key="8">
    <source>
        <dbReference type="ARBA" id="ARBA00023136"/>
    </source>
</evidence>
<evidence type="ECO:0000256" key="2">
    <source>
        <dbReference type="ARBA" id="ARBA00008198"/>
    </source>
</evidence>
<dbReference type="EMBL" id="MK643158">
    <property type="protein sequence ID" value="QHO63891.1"/>
    <property type="molecule type" value="Genomic_DNA"/>
</dbReference>
<feature type="transmembrane region" description="Helical" evidence="10">
    <location>
        <begin position="27"/>
        <end position="48"/>
    </location>
</feature>
<keyword evidence="8 10" id="KW-0472">Membrane</keyword>
<protein>
    <recommendedName>
        <fullName evidence="3 10">Photosystem I assembly protein Ycf4</fullName>
    </recommendedName>
</protein>
<organism evidence="11">
    <name type="scientific">Trebouxia lynnae</name>
    <dbReference type="NCBI Taxonomy" id="1825957"/>
    <lineage>
        <taxon>Eukaryota</taxon>
        <taxon>Viridiplantae</taxon>
        <taxon>Chlorophyta</taxon>
        <taxon>core chlorophytes</taxon>
        <taxon>Trebouxiophyceae</taxon>
        <taxon>Trebouxiales</taxon>
        <taxon>Trebouxiaceae</taxon>
        <taxon>Trebouxia</taxon>
    </lineage>
</organism>
<comment type="function">
    <text evidence="1 10">Seems to be required for the assembly of the photosystem I complex.</text>
</comment>
<keyword evidence="11" id="KW-0150">Chloroplast</keyword>
<feature type="transmembrane region" description="Helical" evidence="10">
    <location>
        <begin position="68"/>
        <end position="93"/>
    </location>
</feature>
<dbReference type="GO" id="GO:0009535">
    <property type="term" value="C:chloroplast thylakoid membrane"/>
    <property type="evidence" value="ECO:0007669"/>
    <property type="project" value="UniProtKB-SubCell"/>
</dbReference>
<dbReference type="GO" id="GO:0015979">
    <property type="term" value="P:photosynthesis"/>
    <property type="evidence" value="ECO:0007669"/>
    <property type="project" value="UniProtKB-UniRule"/>
</dbReference>
<dbReference type="RefSeq" id="YP_009725385.1">
    <property type="nucleotide sequence ID" value="NC_045839.1"/>
</dbReference>
<dbReference type="PANTHER" id="PTHR33288:SF4">
    <property type="entry name" value="PHOTOSYSTEM I ASSEMBLY PROTEIN YCF4"/>
    <property type="match status" value="1"/>
</dbReference>
<geneLocation type="chloroplast" evidence="11"/>
<keyword evidence="11" id="KW-0934">Plastid</keyword>
<keyword evidence="6 10" id="KW-1133">Transmembrane helix</keyword>
<keyword evidence="7 10" id="KW-0793">Thylakoid</keyword>
<comment type="similarity">
    <text evidence="2 10">Belongs to the Ycf4 family.</text>
</comment>
<dbReference type="GO" id="GO:0009522">
    <property type="term" value="C:photosystem I"/>
    <property type="evidence" value="ECO:0007669"/>
    <property type="project" value="InterPro"/>
</dbReference>
<evidence type="ECO:0000256" key="3">
    <source>
        <dbReference type="ARBA" id="ARBA00015395"/>
    </source>
</evidence>
<evidence type="ECO:0000256" key="1">
    <source>
        <dbReference type="ARBA" id="ARBA00002862"/>
    </source>
</evidence>
<accession>A0A6B9VRM3</accession>
<dbReference type="AlphaFoldDB" id="A0A6B9VRM3"/>
<dbReference type="PANTHER" id="PTHR33288">
    <property type="match status" value="1"/>
</dbReference>
<evidence type="ECO:0000256" key="10">
    <source>
        <dbReference type="HAMAP-Rule" id="MF_00437"/>
    </source>
</evidence>
<sequence length="232" mass="26446">MINSSETQKSELIRRYVVVGSRRFSNYWWASIILFGGFGFLLTGVSSYLNSDYLPFINSKNILFFPQGLVMCFYGILGLIFSCYLWLTLFWGVGGGFNEFNKKQGIVRIFRWGFPGKNRRIDLSYNIKDIEAIRVEIKEGLNPRRILYIRVKGSTTCFTSSQNSEGKIYSKNSVKNLSTKNTNNVGGVTQNLSLQNKRDIPLTRIGQPTTLEDIEKQGAELAKFLQVSLEMI</sequence>
<evidence type="ECO:0000256" key="4">
    <source>
        <dbReference type="ARBA" id="ARBA00022531"/>
    </source>
</evidence>
<evidence type="ECO:0000256" key="7">
    <source>
        <dbReference type="ARBA" id="ARBA00023078"/>
    </source>
</evidence>
<evidence type="ECO:0000256" key="9">
    <source>
        <dbReference type="ARBA" id="ARBA00046286"/>
    </source>
</evidence>
<evidence type="ECO:0000256" key="5">
    <source>
        <dbReference type="ARBA" id="ARBA00022692"/>
    </source>
</evidence>
<evidence type="ECO:0000256" key="6">
    <source>
        <dbReference type="ARBA" id="ARBA00022989"/>
    </source>
</evidence>
<name>A0A6B9VRM3_9CHLO</name>
<dbReference type="Pfam" id="PF02392">
    <property type="entry name" value="Ycf4"/>
    <property type="match status" value="1"/>
</dbReference>
<reference evidence="11" key="1">
    <citation type="journal article" date="2019" name="J. Phycol.">
        <title>The chloroplast genome of the lichen-symbiont microalga Trebouxia sp. Tr9 (Trebouxiophyceae, Chlorophyta) shows short inverted repeats with a single gene and loss of the rps4 gene, which is encoded by the nucleus.</title>
        <authorList>
            <person name="Martinez-Alberola F."/>
            <person name="Barreno E."/>
            <person name="Casano L.M."/>
            <person name="Gasulla F."/>
            <person name="Molins A."/>
            <person name="Moya P."/>
            <person name="Gonzalez-Hourcade M."/>
            <person name="Del Campo E.M."/>
        </authorList>
    </citation>
    <scope>NUCLEOTIDE SEQUENCE</scope>
    <source>
        <strain evidence="11">TR9</strain>
    </source>
</reference>
<keyword evidence="4 10" id="KW-0602">Photosynthesis</keyword>
<dbReference type="GeneID" id="43960779"/>
<evidence type="ECO:0000313" key="11">
    <source>
        <dbReference type="EMBL" id="QHO63891.1"/>
    </source>
</evidence>